<feature type="transmembrane region" description="Helical" evidence="1">
    <location>
        <begin position="351"/>
        <end position="376"/>
    </location>
</feature>
<evidence type="ECO:0000313" key="4">
    <source>
        <dbReference type="Proteomes" id="UP001240447"/>
    </source>
</evidence>
<sequence length="399" mass="43203">MKFWTRKPPAPELPGTLGTIRVDRRTSAALLRARPGDILVLAHRDLDRETAYAILAREVAAVVNTRPFISGRYPNLGPQVLTDAGVVLIELDDESLVATLRDGRSARVHEDRFLVEEELVATGRVLTSELVAEEMELARTGLVSQLQSFTHNATEFLRREQDVLLHGLGAPTLRIPMAGRPVLVVAGGPDTDRELRGLRRFVAEQRPVVVGVDTGLDALVAARVKTHAAVVGKTGLAEVSDEGLRWAPEVVLHTDRTDRVTGGERLESLGIRPSRFASEATTEDLALLLADLGEASVVICLGTHATLDEFLDRQRSGLASTFLTRLRLGPRLVDADAVPTLYGGRTRGWQLALVMVVGILALAIAVATTPVGNAWFSDAAHALGDWFGDTYDSWFGDAP</sequence>
<dbReference type="NCBIfam" id="NF040608">
    <property type="entry name" value="division_SteA"/>
    <property type="match status" value="1"/>
</dbReference>
<keyword evidence="1" id="KW-0812">Transmembrane</keyword>
<protein>
    <submittedName>
        <fullName evidence="3">Membrane-anchored protein</fullName>
    </submittedName>
</protein>
<accession>A0ABT9NR50</accession>
<feature type="domain" description="SteA-like C-terminal" evidence="2">
    <location>
        <begin position="337"/>
        <end position="377"/>
    </location>
</feature>
<dbReference type="EMBL" id="JAUSQM010000001">
    <property type="protein sequence ID" value="MDP9822912.1"/>
    <property type="molecule type" value="Genomic_DNA"/>
</dbReference>
<evidence type="ECO:0000313" key="3">
    <source>
        <dbReference type="EMBL" id="MDP9822912.1"/>
    </source>
</evidence>
<evidence type="ECO:0000259" key="2">
    <source>
        <dbReference type="Pfam" id="PF12555"/>
    </source>
</evidence>
<dbReference type="Pfam" id="PF12555">
    <property type="entry name" value="SteA-like_C"/>
    <property type="match status" value="1"/>
</dbReference>
<name>A0ABT9NR50_9ACTN</name>
<gene>
    <name evidence="3" type="ORF">J2S59_002721</name>
</gene>
<comment type="caution">
    <text evidence="3">The sequence shown here is derived from an EMBL/GenBank/DDBJ whole genome shotgun (WGS) entry which is preliminary data.</text>
</comment>
<dbReference type="Proteomes" id="UP001240447">
    <property type="component" value="Unassembled WGS sequence"/>
</dbReference>
<keyword evidence="1" id="KW-0472">Membrane</keyword>
<reference evidence="3 4" key="1">
    <citation type="submission" date="2023-07" db="EMBL/GenBank/DDBJ databases">
        <title>Sequencing the genomes of 1000 actinobacteria strains.</title>
        <authorList>
            <person name="Klenk H.-P."/>
        </authorList>
    </citation>
    <scope>NUCLEOTIDE SEQUENCE [LARGE SCALE GENOMIC DNA]</scope>
    <source>
        <strain evidence="3 4">GD13</strain>
    </source>
</reference>
<dbReference type="RefSeq" id="WP_068119221.1">
    <property type="nucleotide sequence ID" value="NZ_CCXJ01000173.1"/>
</dbReference>
<dbReference type="InterPro" id="IPR047795">
    <property type="entry name" value="Put_SteA-like"/>
</dbReference>
<dbReference type="InterPro" id="IPR022215">
    <property type="entry name" value="SteA-like_C"/>
</dbReference>
<organism evidence="3 4">
    <name type="scientific">Nocardioides massiliensis</name>
    <dbReference type="NCBI Taxonomy" id="1325935"/>
    <lineage>
        <taxon>Bacteria</taxon>
        <taxon>Bacillati</taxon>
        <taxon>Actinomycetota</taxon>
        <taxon>Actinomycetes</taxon>
        <taxon>Propionibacteriales</taxon>
        <taxon>Nocardioidaceae</taxon>
        <taxon>Nocardioides</taxon>
    </lineage>
</organism>
<proteinExistence type="predicted"/>
<evidence type="ECO:0000256" key="1">
    <source>
        <dbReference type="SAM" id="Phobius"/>
    </source>
</evidence>
<keyword evidence="1" id="KW-1133">Transmembrane helix</keyword>
<keyword evidence="4" id="KW-1185">Reference proteome</keyword>